<name>A0A0E9RMS3_ANGAN</name>
<evidence type="ECO:0000256" key="1">
    <source>
        <dbReference type="SAM" id="MobiDB-lite"/>
    </source>
</evidence>
<reference evidence="2" key="1">
    <citation type="submission" date="2014-11" db="EMBL/GenBank/DDBJ databases">
        <authorList>
            <person name="Amaro Gonzalez C."/>
        </authorList>
    </citation>
    <scope>NUCLEOTIDE SEQUENCE</scope>
</reference>
<protein>
    <submittedName>
        <fullName evidence="2">Uncharacterized protein</fullName>
    </submittedName>
</protein>
<evidence type="ECO:0000313" key="2">
    <source>
        <dbReference type="EMBL" id="JAH30127.1"/>
    </source>
</evidence>
<sequence length="53" mass="6036">MRKSEKRGTKSVQAGDYGGRSDASVRNAEVWESTGARFIKWWDGGFRIPLSFR</sequence>
<proteinExistence type="predicted"/>
<reference evidence="2" key="2">
    <citation type="journal article" date="2015" name="Fish Shellfish Immunol.">
        <title>Early steps in the European eel (Anguilla anguilla)-Vibrio vulnificus interaction in the gills: Role of the RtxA13 toxin.</title>
        <authorList>
            <person name="Callol A."/>
            <person name="Pajuelo D."/>
            <person name="Ebbesson L."/>
            <person name="Teles M."/>
            <person name="MacKenzie S."/>
            <person name="Amaro C."/>
        </authorList>
    </citation>
    <scope>NUCLEOTIDE SEQUENCE</scope>
</reference>
<dbReference type="AlphaFoldDB" id="A0A0E9RMS3"/>
<accession>A0A0E9RMS3</accession>
<organism evidence="2">
    <name type="scientific">Anguilla anguilla</name>
    <name type="common">European freshwater eel</name>
    <name type="synonym">Muraena anguilla</name>
    <dbReference type="NCBI Taxonomy" id="7936"/>
    <lineage>
        <taxon>Eukaryota</taxon>
        <taxon>Metazoa</taxon>
        <taxon>Chordata</taxon>
        <taxon>Craniata</taxon>
        <taxon>Vertebrata</taxon>
        <taxon>Euteleostomi</taxon>
        <taxon>Actinopterygii</taxon>
        <taxon>Neopterygii</taxon>
        <taxon>Teleostei</taxon>
        <taxon>Anguilliformes</taxon>
        <taxon>Anguillidae</taxon>
        <taxon>Anguilla</taxon>
    </lineage>
</organism>
<dbReference type="EMBL" id="GBXM01078450">
    <property type="protein sequence ID" value="JAH30127.1"/>
    <property type="molecule type" value="Transcribed_RNA"/>
</dbReference>
<feature type="region of interest" description="Disordered" evidence="1">
    <location>
        <begin position="1"/>
        <end position="24"/>
    </location>
</feature>